<dbReference type="EMBL" id="JBBKTX010000008">
    <property type="protein sequence ID" value="MFK4752318.1"/>
    <property type="molecule type" value="Genomic_DNA"/>
</dbReference>
<dbReference type="Gene3D" id="2.60.40.3340">
    <property type="entry name" value="Domain of unknown function DUF4426"/>
    <property type="match status" value="1"/>
</dbReference>
<dbReference type="RefSeq" id="WP_369855995.1">
    <property type="nucleotide sequence ID" value="NZ_JBBKTX010000008.1"/>
</dbReference>
<reference evidence="3 4" key="1">
    <citation type="submission" date="2024-03" db="EMBL/GenBank/DDBJ databases">
        <title>High-quality draft genome sequence of Oceanobacter sp. wDCs-4.</title>
        <authorList>
            <person name="Dong C."/>
        </authorList>
    </citation>
    <scope>NUCLEOTIDE SEQUENCE [LARGE SCALE GENOMIC DNA]</scope>
    <source>
        <strain evidence="4">wDCs-4</strain>
    </source>
</reference>
<evidence type="ECO:0000313" key="4">
    <source>
        <dbReference type="Proteomes" id="UP001620597"/>
    </source>
</evidence>
<keyword evidence="1" id="KW-0732">Signal</keyword>
<protein>
    <submittedName>
        <fullName evidence="3">DUF4426 domain-containing protein</fullName>
    </submittedName>
</protein>
<evidence type="ECO:0000313" key="3">
    <source>
        <dbReference type="EMBL" id="MFK4752318.1"/>
    </source>
</evidence>
<dbReference type="Pfam" id="PF14467">
    <property type="entry name" value="DUF4426"/>
    <property type="match status" value="1"/>
</dbReference>
<organism evidence="3 4">
    <name type="scientific">Oceanobacter antarcticus</name>
    <dbReference type="NCBI Taxonomy" id="3133425"/>
    <lineage>
        <taxon>Bacteria</taxon>
        <taxon>Pseudomonadati</taxon>
        <taxon>Pseudomonadota</taxon>
        <taxon>Gammaproteobacteria</taxon>
        <taxon>Oceanospirillales</taxon>
        <taxon>Oceanospirillaceae</taxon>
        <taxon>Oceanobacter</taxon>
    </lineage>
</organism>
<dbReference type="InterPro" id="IPR025218">
    <property type="entry name" value="DUF4426"/>
</dbReference>
<feature type="chain" id="PRO_5047307141" evidence="1">
    <location>
        <begin position="26"/>
        <end position="155"/>
    </location>
</feature>
<feature type="signal peptide" evidence="1">
    <location>
        <begin position="1"/>
        <end position="25"/>
    </location>
</feature>
<evidence type="ECO:0000256" key="1">
    <source>
        <dbReference type="SAM" id="SignalP"/>
    </source>
</evidence>
<name>A0ABW8NH75_9GAMM</name>
<accession>A0ABW8NH75</accession>
<evidence type="ECO:0000259" key="2">
    <source>
        <dbReference type="Pfam" id="PF14467"/>
    </source>
</evidence>
<keyword evidence="4" id="KW-1185">Reference proteome</keyword>
<comment type="caution">
    <text evidence="3">The sequence shown here is derived from an EMBL/GenBank/DDBJ whole genome shotgun (WGS) entry which is preliminary data.</text>
</comment>
<gene>
    <name evidence="3" type="ORF">WG929_07840</name>
</gene>
<dbReference type="Proteomes" id="UP001620597">
    <property type="component" value="Unassembled WGS sequence"/>
</dbReference>
<sequence length="155" mass="17659">MKTRWITCLTLLLSLSALISPTVLADRGEQKKVFGDYEVHYIGLTSSFLSPDVASAYGIERSRKLGFLSISVLNNPNDDVLPLPVTATIHGTIKNLIGQESELEFKEIKETNAVYYIATFRFDEEETYRIRLDVAPDGSDKHFDVRFSQRFYEED</sequence>
<proteinExistence type="predicted"/>
<feature type="domain" description="DUF4426" evidence="2">
    <location>
        <begin position="32"/>
        <end position="153"/>
    </location>
</feature>